<keyword evidence="2" id="KW-1185">Reference proteome</keyword>
<sequence>MFIDEEKRRPSGISCVRALPVLQKRQCDRVEVTGRSSSGTTNDYFNDGYEGLPAIVEAARVLRNSGASGVRACSAPKSVSRLYESPNLNSSICNCDNVNGHSGVIECTTISGSDNSGTGGRRYLTVVNLNIDDLGEVRSVSNLEDPPVVLRRSTPRVGTYERSTPTNGFGRSDLEVEDYAPRKSTLSPETTELPSVHSRTDSGFVDDSAEFTCPDDVVANYDSSKPLRPIAVDSVSVRHRNRTGTNETLQFKPFATKTERLIARRSYHSNSSASPRSYQPREATRRSASFESRIKDDWRTGGDRSLNLETDGMRCGEVASVDDDESCVLLSIRSLQLENDAARQEQENKCRSLLRQQDEKCTRRDRERARLLRRRRINCRSASVPRSHVSFLSLG</sequence>
<dbReference type="EMBL" id="CM056744">
    <property type="protein sequence ID" value="KAJ8664756.1"/>
    <property type="molecule type" value="Genomic_DNA"/>
</dbReference>
<proteinExistence type="predicted"/>
<comment type="caution">
    <text evidence="1">The sequence shown here is derived from an EMBL/GenBank/DDBJ whole genome shotgun (WGS) entry which is preliminary data.</text>
</comment>
<protein>
    <submittedName>
        <fullName evidence="1">Uncharacterized protein</fullName>
    </submittedName>
</protein>
<organism evidence="1 2">
    <name type="scientific">Eretmocerus hayati</name>
    <dbReference type="NCBI Taxonomy" id="131215"/>
    <lineage>
        <taxon>Eukaryota</taxon>
        <taxon>Metazoa</taxon>
        <taxon>Ecdysozoa</taxon>
        <taxon>Arthropoda</taxon>
        <taxon>Hexapoda</taxon>
        <taxon>Insecta</taxon>
        <taxon>Pterygota</taxon>
        <taxon>Neoptera</taxon>
        <taxon>Endopterygota</taxon>
        <taxon>Hymenoptera</taxon>
        <taxon>Apocrita</taxon>
        <taxon>Proctotrupomorpha</taxon>
        <taxon>Chalcidoidea</taxon>
        <taxon>Aphelinidae</taxon>
        <taxon>Aphelininae</taxon>
        <taxon>Eretmocerus</taxon>
    </lineage>
</organism>
<reference evidence="1" key="1">
    <citation type="submission" date="2023-04" db="EMBL/GenBank/DDBJ databases">
        <title>A chromosome-level genome assembly of the parasitoid wasp Eretmocerus hayati.</title>
        <authorList>
            <person name="Zhong Y."/>
            <person name="Liu S."/>
            <person name="Liu Y."/>
        </authorList>
    </citation>
    <scope>NUCLEOTIDE SEQUENCE</scope>
    <source>
        <strain evidence="1">ZJU_SS_LIU_2023</strain>
    </source>
</reference>
<dbReference type="Proteomes" id="UP001239111">
    <property type="component" value="Chromosome 4"/>
</dbReference>
<evidence type="ECO:0000313" key="2">
    <source>
        <dbReference type="Proteomes" id="UP001239111"/>
    </source>
</evidence>
<gene>
    <name evidence="1" type="ORF">QAD02_006418</name>
</gene>
<evidence type="ECO:0000313" key="1">
    <source>
        <dbReference type="EMBL" id="KAJ8664756.1"/>
    </source>
</evidence>
<name>A0ACC2N1N5_9HYME</name>
<accession>A0ACC2N1N5</accession>